<reference evidence="2 3" key="1">
    <citation type="submission" date="2024-01" db="EMBL/GenBank/DDBJ databases">
        <authorList>
            <person name="Waweru B."/>
        </authorList>
    </citation>
    <scope>NUCLEOTIDE SEQUENCE [LARGE SCALE GENOMIC DNA]</scope>
</reference>
<accession>A0AAV1RMG3</accession>
<keyword evidence="3" id="KW-1185">Reference proteome</keyword>
<sequence length="262" mass="29589">MKKVKRKGKVYPYLPSPSSPSNSSYKDPDSVLKLLPVTILALALSLPNQDREVLAYLIARSIFITTTTNPSLLVTQHPKNKCKTKIATTSANKNDKYCGQKVPLFQCGCFDCYTRFWYRWDSSPNRDFIHQVIEAFEEHLAQNIESPKKHNRGKKKGKVLMMGDVESDNILFNIPEISVPETECEVMVMQENLESGETDENEVAFEEEIGSEEVTGNLEMEVVTVHASGYNDCHKGLARKVLPDVMGLLNSRLWSNLWSPGM</sequence>
<evidence type="ECO:0000256" key="1">
    <source>
        <dbReference type="SAM" id="MobiDB-lite"/>
    </source>
</evidence>
<name>A0AAV1RMG3_9ROSI</name>
<comment type="caution">
    <text evidence="2">The sequence shown here is derived from an EMBL/GenBank/DDBJ whole genome shotgun (WGS) entry which is preliminary data.</text>
</comment>
<dbReference type="PANTHER" id="PTHR31903:SF13">
    <property type="match status" value="1"/>
</dbReference>
<dbReference type="EMBL" id="CAWUPB010001009">
    <property type="protein sequence ID" value="CAK7336752.1"/>
    <property type="molecule type" value="Genomic_DNA"/>
</dbReference>
<protein>
    <submittedName>
        <fullName evidence="2">Uncharacterized protein</fullName>
    </submittedName>
</protein>
<evidence type="ECO:0000313" key="2">
    <source>
        <dbReference type="EMBL" id="CAK7336752.1"/>
    </source>
</evidence>
<proteinExistence type="predicted"/>
<organism evidence="2 3">
    <name type="scientific">Dovyalis caffra</name>
    <dbReference type="NCBI Taxonomy" id="77055"/>
    <lineage>
        <taxon>Eukaryota</taxon>
        <taxon>Viridiplantae</taxon>
        <taxon>Streptophyta</taxon>
        <taxon>Embryophyta</taxon>
        <taxon>Tracheophyta</taxon>
        <taxon>Spermatophyta</taxon>
        <taxon>Magnoliopsida</taxon>
        <taxon>eudicotyledons</taxon>
        <taxon>Gunneridae</taxon>
        <taxon>Pentapetalae</taxon>
        <taxon>rosids</taxon>
        <taxon>fabids</taxon>
        <taxon>Malpighiales</taxon>
        <taxon>Salicaceae</taxon>
        <taxon>Flacourtieae</taxon>
        <taxon>Dovyalis</taxon>
    </lineage>
</organism>
<gene>
    <name evidence="2" type="ORF">DCAF_LOCUS11772</name>
</gene>
<dbReference type="PANTHER" id="PTHR31903">
    <property type="entry name" value="F12F1.11-RELATED"/>
    <property type="match status" value="1"/>
</dbReference>
<evidence type="ECO:0000313" key="3">
    <source>
        <dbReference type="Proteomes" id="UP001314170"/>
    </source>
</evidence>
<feature type="region of interest" description="Disordered" evidence="1">
    <location>
        <begin position="1"/>
        <end position="25"/>
    </location>
</feature>
<dbReference type="Proteomes" id="UP001314170">
    <property type="component" value="Unassembled WGS sequence"/>
</dbReference>
<dbReference type="AlphaFoldDB" id="A0AAV1RMG3"/>